<evidence type="ECO:0000313" key="1">
    <source>
        <dbReference type="EMBL" id="EFG84986.1"/>
    </source>
</evidence>
<dbReference type="AlphaFoldDB" id="D5QD31"/>
<sequence>MRGCGRLMRALSRVCPDIGRLVAGGAFAVLDHGIAEYRVIRQ</sequence>
<comment type="caution">
    <text evidence="1">The sequence shown here is derived from an EMBL/GenBank/DDBJ whole genome shotgun (WGS) entry which is preliminary data.</text>
</comment>
<gene>
    <name evidence="1" type="ORF">GXY_05186</name>
</gene>
<dbReference type="EMBL" id="ADTV01000016">
    <property type="protein sequence ID" value="EFG84986.1"/>
    <property type="molecule type" value="Genomic_DNA"/>
</dbReference>
<reference evidence="1 2" key="1">
    <citation type="journal article" date="2010" name="J. Bacteriol.">
        <title>Genome sequence of a cellulose-producing bacterium, Gluconacetobacter hansenii ATCC 23769.</title>
        <authorList>
            <person name="Iyer P.R."/>
            <person name="Geib S.M."/>
            <person name="Catchmark J."/>
            <person name="Kao T.H."/>
            <person name="Tien M."/>
        </authorList>
    </citation>
    <scope>NUCLEOTIDE SEQUENCE [LARGE SCALE GENOMIC DNA]</scope>
    <source>
        <strain evidence="1 2">ATCC 23769</strain>
    </source>
</reference>
<name>D5QD31_NOVHA</name>
<dbReference type="HOGENOM" id="CLU_3252951_0_0_5"/>
<evidence type="ECO:0000313" key="2">
    <source>
        <dbReference type="Proteomes" id="UP000006468"/>
    </source>
</evidence>
<dbReference type="Proteomes" id="UP000006468">
    <property type="component" value="Chromosome"/>
</dbReference>
<accession>D5QD31</accession>
<organism evidence="1 2">
    <name type="scientific">Novacetimonas hansenii ATCC 23769</name>
    <dbReference type="NCBI Taxonomy" id="714995"/>
    <lineage>
        <taxon>Bacteria</taxon>
        <taxon>Pseudomonadati</taxon>
        <taxon>Pseudomonadota</taxon>
        <taxon>Alphaproteobacteria</taxon>
        <taxon>Acetobacterales</taxon>
        <taxon>Acetobacteraceae</taxon>
        <taxon>Novacetimonas</taxon>
    </lineage>
</organism>
<protein>
    <submittedName>
        <fullName evidence="1">Uncharacterized protein</fullName>
    </submittedName>
</protein>
<proteinExistence type="predicted"/>